<dbReference type="Proteomes" id="UP000320475">
    <property type="component" value="Unassembled WGS sequence"/>
</dbReference>
<protein>
    <submittedName>
        <fullName evidence="2">Uncharacterized protein</fullName>
    </submittedName>
</protein>
<evidence type="ECO:0000313" key="2">
    <source>
        <dbReference type="EMBL" id="TPX41769.1"/>
    </source>
</evidence>
<sequence>MSQHNKQAQFDEYPRCHSQAYHQKVSDNIILGPPSLLIFTKAVHVPPLILLSLLGINDEGLHEVRTVKCRKCQQTLDTVLSIRMTKFTNNYLAAVIIFFTSIRAAPGRDDIATMEKINSMQYYATAIATVRHHTKAIELPRHAHTPEYFAYHVSEKIARAVILKRSPYTMDQLGADPDESMLQIQIEFARMYHFLVFEKLKTLFHQIQLAMIGEQSRKFLQPGLDKVALKLLEHHDLEGKYRARLGIIRSPRARKLQATSPTNELELPTYDWERLRNIPQQHDLSRVRHDAGALDLMNAMWRSVRNVVANRSRDVHRKLPGDVLAGQDPKKFFRGVIADIVSTPSAATSAFTKEQLMEEPDESMPKIQILLTRIYHHLVFEKLKTLFEKIKNNMDIHAKQQILEPALADVARAMQRHYRWEAAYEKFYMATQCQRPTGWRRLEVPAYEWERLDSIENMELSPEGQAPTSHDDAISDNALGFRLGASTSQSRPCVVDRVTRGDSVDYQPQSVRVHYYPMQRGLIAFPGISDTAVDATPDFSLRLGYSHERVPLSHDCVGNELRRPPCDHVGLVGGSSTALERSTEGNYDSSLHGHETVDSPRSHRRVKLFGAFIV</sequence>
<feature type="region of interest" description="Disordered" evidence="1">
    <location>
        <begin position="577"/>
        <end position="599"/>
    </location>
</feature>
<organism evidence="2 3">
    <name type="scientific">Synchytrium endobioticum</name>
    <dbReference type="NCBI Taxonomy" id="286115"/>
    <lineage>
        <taxon>Eukaryota</taxon>
        <taxon>Fungi</taxon>
        <taxon>Fungi incertae sedis</taxon>
        <taxon>Chytridiomycota</taxon>
        <taxon>Chytridiomycota incertae sedis</taxon>
        <taxon>Chytridiomycetes</taxon>
        <taxon>Synchytriales</taxon>
        <taxon>Synchytriaceae</taxon>
        <taxon>Synchytrium</taxon>
    </lineage>
</organism>
<comment type="caution">
    <text evidence="2">The sequence shown here is derived from an EMBL/GenBank/DDBJ whole genome shotgun (WGS) entry which is preliminary data.</text>
</comment>
<reference evidence="2 3" key="1">
    <citation type="journal article" date="2019" name="Sci. Rep.">
        <title>Comparative genomics of chytrid fungi reveal insights into the obligate biotrophic and pathogenic lifestyle of Synchytrium endobioticum.</title>
        <authorList>
            <person name="van de Vossenberg B.T.L.H."/>
            <person name="Warris S."/>
            <person name="Nguyen H.D.T."/>
            <person name="van Gent-Pelzer M.P.E."/>
            <person name="Joly D.L."/>
            <person name="van de Geest H.C."/>
            <person name="Bonants P.J.M."/>
            <person name="Smith D.S."/>
            <person name="Levesque C.A."/>
            <person name="van der Lee T.A.J."/>
        </authorList>
    </citation>
    <scope>NUCLEOTIDE SEQUENCE [LARGE SCALE GENOMIC DNA]</scope>
    <source>
        <strain evidence="2 3">LEV6574</strain>
    </source>
</reference>
<dbReference type="VEuPathDB" id="FungiDB:SeMB42_g03839"/>
<name>A0A507CRJ6_9FUNG</name>
<accession>A0A507CRJ6</accession>
<proteinExistence type="predicted"/>
<dbReference type="EMBL" id="QEAM01000303">
    <property type="protein sequence ID" value="TPX41769.1"/>
    <property type="molecule type" value="Genomic_DNA"/>
</dbReference>
<feature type="compositionally biased region" description="Polar residues" evidence="1">
    <location>
        <begin position="577"/>
        <end position="589"/>
    </location>
</feature>
<dbReference type="VEuPathDB" id="FungiDB:SeMB42_g03836"/>
<evidence type="ECO:0000256" key="1">
    <source>
        <dbReference type="SAM" id="MobiDB-lite"/>
    </source>
</evidence>
<gene>
    <name evidence="2" type="ORF">SeLEV6574_g05929</name>
</gene>
<evidence type="ECO:0000313" key="3">
    <source>
        <dbReference type="Proteomes" id="UP000320475"/>
    </source>
</evidence>
<dbReference type="AlphaFoldDB" id="A0A507CRJ6"/>